<feature type="transmembrane region" description="Helical" evidence="1">
    <location>
        <begin position="23"/>
        <end position="40"/>
    </location>
</feature>
<proteinExistence type="predicted"/>
<keyword evidence="1" id="KW-0812">Transmembrane</keyword>
<evidence type="ECO:0000256" key="1">
    <source>
        <dbReference type="SAM" id="Phobius"/>
    </source>
</evidence>
<keyword evidence="1" id="KW-1133">Transmembrane helix</keyword>
<protein>
    <submittedName>
        <fullName evidence="2">Uncharacterized protein</fullName>
    </submittedName>
</protein>
<gene>
    <name evidence="2" type="ORF">DSCW_55360</name>
</gene>
<dbReference type="Proteomes" id="UP000427769">
    <property type="component" value="Chromosome"/>
</dbReference>
<sequence>MDEVARGKAVETVEYEVEELENIFALLVLGVFVGIPSPPIQITMDLMPEMEHECAVMLAKVSTAHDPLGELFSVLDID</sequence>
<dbReference type="KEGG" id="dwd:DSCW_55360"/>
<accession>A0A5K7ZD59</accession>
<reference evidence="2 3" key="1">
    <citation type="submission" date="2019-11" db="EMBL/GenBank/DDBJ databases">
        <title>Comparative genomics of hydrocarbon-degrading Desulfosarcina strains.</title>
        <authorList>
            <person name="Watanabe M."/>
            <person name="Kojima H."/>
            <person name="Fukui M."/>
        </authorList>
    </citation>
    <scope>NUCLEOTIDE SEQUENCE [LARGE SCALE GENOMIC DNA]</scope>
    <source>
        <strain evidence="2 3">PP31</strain>
    </source>
</reference>
<dbReference type="EMBL" id="AP021875">
    <property type="protein sequence ID" value="BBO78119.1"/>
    <property type="molecule type" value="Genomic_DNA"/>
</dbReference>
<keyword evidence="1" id="KW-0472">Membrane</keyword>
<name>A0A5K7ZD59_9BACT</name>
<evidence type="ECO:0000313" key="3">
    <source>
        <dbReference type="Proteomes" id="UP000427769"/>
    </source>
</evidence>
<evidence type="ECO:0000313" key="2">
    <source>
        <dbReference type="EMBL" id="BBO78119.1"/>
    </source>
</evidence>
<dbReference type="Pfam" id="PF25952">
    <property type="entry name" value="DUF7990"/>
    <property type="match status" value="1"/>
</dbReference>
<keyword evidence="3" id="KW-1185">Reference proteome</keyword>
<dbReference type="InterPro" id="IPR058303">
    <property type="entry name" value="DUF7990"/>
</dbReference>
<dbReference type="AlphaFoldDB" id="A0A5K7ZD59"/>
<organism evidence="2 3">
    <name type="scientific">Desulfosarcina widdelii</name>
    <dbReference type="NCBI Taxonomy" id="947919"/>
    <lineage>
        <taxon>Bacteria</taxon>
        <taxon>Pseudomonadati</taxon>
        <taxon>Thermodesulfobacteriota</taxon>
        <taxon>Desulfobacteria</taxon>
        <taxon>Desulfobacterales</taxon>
        <taxon>Desulfosarcinaceae</taxon>
        <taxon>Desulfosarcina</taxon>
    </lineage>
</organism>